<keyword evidence="2" id="KW-0472">Membrane</keyword>
<evidence type="ECO:0000259" key="3">
    <source>
        <dbReference type="Pfam" id="PF01103"/>
    </source>
</evidence>
<comment type="caution">
    <text evidence="4">The sequence shown here is derived from an EMBL/GenBank/DDBJ whole genome shotgun (WGS) entry which is preliminary data.</text>
</comment>
<dbReference type="Gene3D" id="2.40.160.50">
    <property type="entry name" value="membrane protein fhac: a member of the omp85/tpsb transporter family"/>
    <property type="match status" value="1"/>
</dbReference>
<evidence type="ECO:0000313" key="5">
    <source>
        <dbReference type="Proteomes" id="UP000011135"/>
    </source>
</evidence>
<comment type="subcellular location">
    <subcellularLocation>
        <location evidence="1">Membrane</location>
    </subcellularLocation>
</comment>
<keyword evidence="5" id="KW-1185">Reference proteome</keyword>
<dbReference type="STRING" id="1237149.C900_04586"/>
<dbReference type="GO" id="GO:0019867">
    <property type="term" value="C:outer membrane"/>
    <property type="evidence" value="ECO:0007669"/>
    <property type="project" value="InterPro"/>
</dbReference>
<dbReference type="EMBL" id="AMZN01000066">
    <property type="protein sequence ID" value="ELR69883.1"/>
    <property type="molecule type" value="Genomic_DNA"/>
</dbReference>
<dbReference type="InterPro" id="IPR000184">
    <property type="entry name" value="Bac_surfAg_D15"/>
</dbReference>
<dbReference type="eggNOG" id="COG4775">
    <property type="taxonomic scope" value="Bacteria"/>
</dbReference>
<gene>
    <name evidence="4" type="ORF">C900_04586</name>
</gene>
<evidence type="ECO:0000313" key="4">
    <source>
        <dbReference type="EMBL" id="ELR69883.1"/>
    </source>
</evidence>
<evidence type="ECO:0000256" key="2">
    <source>
        <dbReference type="ARBA" id="ARBA00023136"/>
    </source>
</evidence>
<protein>
    <recommendedName>
        <fullName evidence="3">Bacterial surface antigen (D15) domain-containing protein</fullName>
    </recommendedName>
</protein>
<dbReference type="PATRIC" id="fig|1237149.3.peg.4102"/>
<accession>L8JNX6</accession>
<sequence length="566" mass="64556">MLTVSIGHGQIALKYAASDPTTRLIEKFQPLSQQVTDSLAALRMVNDLRARLYSEGYLATEIRSVSWRDSVVYIHVEAGSQYEWAALRKGNVPEVLLSKTGFRERFFIDKPFRYNELSKLFKRVIDLSENTGYPFASIKMDSIAIQGSHIQAILQYSGGPLITYDSLVIEGTDRVKSEWLASYLNIHYGGVFDQSTVSRIESRLEALTFVELTAPVQVAFQNSMASITLKLKNINANRVDGVIGFLPNAQNNGSLMVTGQFDLSLVNLFNSGKQLTVEWQRLKPLSQFLYISYQHPNLVRSPLHLRTSFELLKEDTTFINRTGLVAFNYRRSANEFSFFTRWKTSRLLSTKKFENTMTLPGISDFNINYYGVGYTNARFHDQRNKRVGMEIEVEAAVGSKKIRRNLALPAEVYEGLDLNSVQYQLEASYGYFIPVVRHVVFHQRIRGGKIINDQLFLNDLFRLGGLRSLRGFNENYFYASDYVLSNLELRLFYATDSWLFIFYDQSYLYFNTGESQFEDYPLGIGAGINFATKAGVVSLAYALGRSEEQPLSLRISKFHFGYVAKF</sequence>
<reference evidence="4 5" key="1">
    <citation type="submission" date="2012-12" db="EMBL/GenBank/DDBJ databases">
        <title>Genome assembly of Fulvivirga imtechensis AK7.</title>
        <authorList>
            <person name="Nupur N."/>
            <person name="Khatri I."/>
            <person name="Kumar R."/>
            <person name="Subramanian S."/>
            <person name="Pinnaka A."/>
        </authorList>
    </citation>
    <scope>NUCLEOTIDE SEQUENCE [LARGE SCALE GENOMIC DNA]</scope>
    <source>
        <strain evidence="4 5">AK7</strain>
    </source>
</reference>
<name>L8JNX6_9BACT</name>
<evidence type="ECO:0000256" key="1">
    <source>
        <dbReference type="ARBA" id="ARBA00004370"/>
    </source>
</evidence>
<dbReference type="Pfam" id="PF01103">
    <property type="entry name" value="Omp85"/>
    <property type="match status" value="1"/>
</dbReference>
<proteinExistence type="predicted"/>
<dbReference type="Proteomes" id="UP000011135">
    <property type="component" value="Unassembled WGS sequence"/>
</dbReference>
<organism evidence="4 5">
    <name type="scientific">Fulvivirga imtechensis AK7</name>
    <dbReference type="NCBI Taxonomy" id="1237149"/>
    <lineage>
        <taxon>Bacteria</taxon>
        <taxon>Pseudomonadati</taxon>
        <taxon>Bacteroidota</taxon>
        <taxon>Cytophagia</taxon>
        <taxon>Cytophagales</taxon>
        <taxon>Fulvivirgaceae</taxon>
        <taxon>Fulvivirga</taxon>
    </lineage>
</organism>
<dbReference type="AlphaFoldDB" id="L8JNX6"/>
<feature type="domain" description="Bacterial surface antigen (D15)" evidence="3">
    <location>
        <begin position="420"/>
        <end position="561"/>
    </location>
</feature>